<sequence length="341" mass="37466">LIETPCEGDPLGAEEGGKLPSSSFTASSHFLNLFNPSNGRLNGPLSWCAENSNKGEYLQIQLPESKTVCAIATQGAGQQEGTSFVKSYFLEYSVNGEEWKKVERGDGQEKVFGGNIDTHSIKKQILPTPIEATFVRIYPQEFVDWMCMRVELYGKGILRTETTARADLKLEMTNEKINSAARLIHLTTIPPTTTEISPVPTTASKGIDIGILLDSSSGVTPEQFQMLKSFVSRLVVRITDTFGLSVQFGFIEYGEASQLLMTLKLFTDVDVSGIVQGIEYVRAQGHRTDLAMLKATQELFCREGCGLRSEGENVLIVFTSKNNDAGSMPYSFISQKMKVGT</sequence>
<dbReference type="InterPro" id="IPR002035">
    <property type="entry name" value="VWF_A"/>
</dbReference>
<protein>
    <submittedName>
        <fullName evidence="4">Uncharacterized protein</fullName>
    </submittedName>
</protein>
<name>A0ABN8MUX5_9CNID</name>
<accession>A0ABN8MUX5</accession>
<dbReference type="SUPFAM" id="SSF49785">
    <property type="entry name" value="Galactose-binding domain-like"/>
    <property type="match status" value="1"/>
</dbReference>
<feature type="non-terminal residue" evidence="4">
    <location>
        <position position="341"/>
    </location>
</feature>
<dbReference type="InterPro" id="IPR000421">
    <property type="entry name" value="FA58C"/>
</dbReference>
<dbReference type="PANTHER" id="PTHR24543:SF291">
    <property type="entry name" value="SMOKE ALARM, ISOFORM D"/>
    <property type="match status" value="1"/>
</dbReference>
<feature type="non-terminal residue" evidence="4">
    <location>
        <position position="1"/>
    </location>
</feature>
<gene>
    <name evidence="4" type="ORF">PLOB_00000060</name>
</gene>
<dbReference type="Proteomes" id="UP001159405">
    <property type="component" value="Unassembled WGS sequence"/>
</dbReference>
<dbReference type="CDD" id="cd00057">
    <property type="entry name" value="FA58C"/>
    <property type="match status" value="1"/>
</dbReference>
<feature type="region of interest" description="Disordered" evidence="1">
    <location>
        <begin position="1"/>
        <end position="20"/>
    </location>
</feature>
<dbReference type="EMBL" id="CALNXK010000001">
    <property type="protein sequence ID" value="CAH3032591.1"/>
    <property type="molecule type" value="Genomic_DNA"/>
</dbReference>
<evidence type="ECO:0000256" key="1">
    <source>
        <dbReference type="SAM" id="MobiDB-lite"/>
    </source>
</evidence>
<evidence type="ECO:0000259" key="2">
    <source>
        <dbReference type="PROSITE" id="PS50022"/>
    </source>
</evidence>
<feature type="domain" description="VWFA" evidence="3">
    <location>
        <begin position="208"/>
        <end position="341"/>
    </location>
</feature>
<feature type="domain" description="F5/8 type C" evidence="2">
    <location>
        <begin position="6"/>
        <end position="155"/>
    </location>
</feature>
<dbReference type="InterPro" id="IPR008979">
    <property type="entry name" value="Galactose-bd-like_sf"/>
</dbReference>
<dbReference type="PROSITE" id="PS50022">
    <property type="entry name" value="FA58C_3"/>
    <property type="match status" value="1"/>
</dbReference>
<evidence type="ECO:0000259" key="3">
    <source>
        <dbReference type="PROSITE" id="PS50234"/>
    </source>
</evidence>
<dbReference type="SMART" id="SM00231">
    <property type="entry name" value="FA58C"/>
    <property type="match status" value="1"/>
</dbReference>
<dbReference type="InterPro" id="IPR036465">
    <property type="entry name" value="vWFA_dom_sf"/>
</dbReference>
<dbReference type="Pfam" id="PF00754">
    <property type="entry name" value="F5_F8_type_C"/>
    <property type="match status" value="1"/>
</dbReference>
<reference evidence="4 5" key="1">
    <citation type="submission" date="2022-05" db="EMBL/GenBank/DDBJ databases">
        <authorList>
            <consortium name="Genoscope - CEA"/>
            <person name="William W."/>
        </authorList>
    </citation>
    <scope>NUCLEOTIDE SEQUENCE [LARGE SCALE GENOMIC DNA]</scope>
</reference>
<dbReference type="Gene3D" id="2.60.120.260">
    <property type="entry name" value="Galactose-binding domain-like"/>
    <property type="match status" value="1"/>
</dbReference>
<dbReference type="Gene3D" id="3.40.50.410">
    <property type="entry name" value="von Willebrand factor, type A domain"/>
    <property type="match status" value="1"/>
</dbReference>
<dbReference type="PANTHER" id="PTHR24543">
    <property type="entry name" value="MULTICOPPER OXIDASE-RELATED"/>
    <property type="match status" value="1"/>
</dbReference>
<proteinExistence type="predicted"/>
<dbReference type="CDD" id="cd01450">
    <property type="entry name" value="vWFA_subfamily_ECM"/>
    <property type="match status" value="1"/>
</dbReference>
<evidence type="ECO:0000313" key="4">
    <source>
        <dbReference type="EMBL" id="CAH3032591.1"/>
    </source>
</evidence>
<dbReference type="SUPFAM" id="SSF53300">
    <property type="entry name" value="vWA-like"/>
    <property type="match status" value="1"/>
</dbReference>
<keyword evidence="5" id="KW-1185">Reference proteome</keyword>
<organism evidence="4 5">
    <name type="scientific">Porites lobata</name>
    <dbReference type="NCBI Taxonomy" id="104759"/>
    <lineage>
        <taxon>Eukaryota</taxon>
        <taxon>Metazoa</taxon>
        <taxon>Cnidaria</taxon>
        <taxon>Anthozoa</taxon>
        <taxon>Hexacorallia</taxon>
        <taxon>Scleractinia</taxon>
        <taxon>Fungiina</taxon>
        <taxon>Poritidae</taxon>
        <taxon>Porites</taxon>
    </lineage>
</organism>
<dbReference type="PROSITE" id="PS50234">
    <property type="entry name" value="VWFA"/>
    <property type="match status" value="1"/>
</dbReference>
<comment type="caution">
    <text evidence="4">The sequence shown here is derived from an EMBL/GenBank/DDBJ whole genome shotgun (WGS) entry which is preliminary data.</text>
</comment>
<dbReference type="Pfam" id="PF00092">
    <property type="entry name" value="VWA"/>
    <property type="match status" value="1"/>
</dbReference>
<evidence type="ECO:0000313" key="5">
    <source>
        <dbReference type="Proteomes" id="UP001159405"/>
    </source>
</evidence>